<dbReference type="InterPro" id="IPR052894">
    <property type="entry name" value="AsmA-related"/>
</dbReference>
<dbReference type="GO" id="GO:0090313">
    <property type="term" value="P:regulation of protein targeting to membrane"/>
    <property type="evidence" value="ECO:0007669"/>
    <property type="project" value="TreeGrafter"/>
</dbReference>
<evidence type="ECO:0000313" key="1">
    <source>
        <dbReference type="EMBL" id="TVS91386.1"/>
    </source>
</evidence>
<dbReference type="AlphaFoldDB" id="A0A6H2NUC7"/>
<dbReference type="Proteomes" id="UP000217566">
    <property type="component" value="Unassembled WGS sequence"/>
</dbReference>
<accession>A0A6H2NUC7</accession>
<proteinExistence type="predicted"/>
<dbReference type="PANTHER" id="PTHR30441">
    <property type="entry name" value="DUF748 DOMAIN-CONTAINING PROTEIN"/>
    <property type="match status" value="1"/>
</dbReference>
<comment type="caution">
    <text evidence="1">The sequence shown here is derived from an EMBL/GenBank/DDBJ whole genome shotgun (WGS) entry which is preliminary data.</text>
</comment>
<sequence>VAATFKDWSGYRKYIIKELERTYDAKVHIGGKVEVSLITPKLTIYNIYVQYNENKEQKLSDLISVRKIEIRPSFLSLFLFSLQPKSITLFGMKSNKENLINIINTKASGNTVDIVIKDSQVNFKSDFADIVNIKEIAVKKNKQFFGEVKVGDNNYDFSGKVNITKKNVYISVESNFVNLLFTGNRNQEELQGNLTLTINNSSGSVSDLAKIINLSFLSCVIPSENIEISSNINLDENEFTVTDLKIDSKSMQASGTIQNDRKGDHTNLNISFSKVDLDSIQNDSQRTTNMKDILECFRAVVPKNLSLNFNMEASNIQYQNKILDNFRAVLKSTDGKVKVNTLLKFPGINNISYLSGEISNNNALPEFDGDLLVEGGDFESFISCFFPSIKMKENQKNQFTLSSKLHLAPRILSISDIRLLNNKESLQGSIKMSYAKKRSVIDGKFSMHNLDADKYDHSLFSSLSKMQRLKNFQYDANIKASVNNLILNDTKIKNLDFLLKMEKGKLVADKIKLFGEDFDITGSVKILVDQKYTKPLLDVNLTGNKFNGNIFKLPNLVEVKRNSRNEIDQIQWSTKQLDFLNDKEGFDANVQINTAEFKTEQNILKDFNLDAVMRNNVITIRQTSYILEHGQVFFQGYLRSDSMNTRFSIVNLDTKKIGKVIGIDNVNGQVSLNGEIKTQGKSFHDWASNLSGDVNLQAQGIEVTNVDFNSFITNLLSSKNKSEISTFAYVDIYNGSTFFENISGKASIKSGICSTSLQFGIDQASGSISSNLTLSNFALNSIFRFFFIPPNYSNPIYIDMHLDGPIWRPKMSFDVDQIFIALVGKRNS</sequence>
<dbReference type="PANTHER" id="PTHR30441:SF8">
    <property type="entry name" value="DUF748 DOMAIN-CONTAINING PROTEIN"/>
    <property type="match status" value="1"/>
</dbReference>
<reference evidence="1" key="1">
    <citation type="submission" date="2019-07" db="EMBL/GenBank/DDBJ databases">
        <title>Genome assemblies of Wolbachia strains wAlbA and wAlbB in wild caught Aedes albopictus specimens.</title>
        <authorList>
            <person name="Kulkarni A."/>
            <person name="Yu W."/>
            <person name="Xue R.-D."/>
            <person name="Ma Y."/>
            <person name="Xu J."/>
        </authorList>
    </citation>
    <scope>NUCLEOTIDE SEQUENCE</scope>
    <source>
        <strain evidence="1">FL2016</strain>
    </source>
</reference>
<gene>
    <name evidence="1" type="ORF">COM43_001600</name>
</gene>
<dbReference type="EMBL" id="NWVK02000060">
    <property type="protein sequence ID" value="TVS91386.1"/>
    <property type="molecule type" value="Genomic_DNA"/>
</dbReference>
<name>A0A6H2NUC7_WOLPI</name>
<feature type="non-terminal residue" evidence="1">
    <location>
        <position position="1"/>
    </location>
</feature>
<protein>
    <submittedName>
        <fullName evidence="1">Uncharacterized protein</fullName>
    </submittedName>
</protein>
<dbReference type="GO" id="GO:0005886">
    <property type="term" value="C:plasma membrane"/>
    <property type="evidence" value="ECO:0007669"/>
    <property type="project" value="TreeGrafter"/>
</dbReference>
<organism evidence="1">
    <name type="scientific">Wolbachia pipientis</name>
    <dbReference type="NCBI Taxonomy" id="955"/>
    <lineage>
        <taxon>Bacteria</taxon>
        <taxon>Pseudomonadati</taxon>
        <taxon>Pseudomonadota</taxon>
        <taxon>Alphaproteobacteria</taxon>
        <taxon>Rickettsiales</taxon>
        <taxon>Anaplasmataceae</taxon>
        <taxon>Wolbachieae</taxon>
        <taxon>Wolbachia</taxon>
    </lineage>
</organism>